<reference evidence="7" key="2">
    <citation type="journal article" date="2024" name="Nature">
        <title>Anoxygenic phototroph of the Chloroflexota uses a type I reaction centre.</title>
        <authorList>
            <person name="Tsuji J.M."/>
            <person name="Shaw N.A."/>
            <person name="Nagashima S."/>
            <person name="Venkiteswaran J.J."/>
            <person name="Schiff S.L."/>
            <person name="Watanabe T."/>
            <person name="Fukui M."/>
            <person name="Hanada S."/>
            <person name="Tank M."/>
            <person name="Neufeld J.D."/>
        </authorList>
    </citation>
    <scope>NUCLEOTIDE SEQUENCE</scope>
    <source>
        <strain evidence="7">L227-S17</strain>
    </source>
</reference>
<evidence type="ECO:0000313" key="7">
    <source>
        <dbReference type="EMBL" id="WJW68478.1"/>
    </source>
</evidence>
<reference evidence="6 8" key="1">
    <citation type="submission" date="2020-06" db="EMBL/GenBank/DDBJ databases">
        <title>Anoxygenic phototrophic Chloroflexota member uses a Type I reaction center.</title>
        <authorList>
            <person name="Tsuji J.M."/>
            <person name="Shaw N.A."/>
            <person name="Nagashima S."/>
            <person name="Venkiteswaran J."/>
            <person name="Schiff S.L."/>
            <person name="Hanada S."/>
            <person name="Tank M."/>
            <person name="Neufeld J.D."/>
        </authorList>
    </citation>
    <scope>NUCLEOTIDE SEQUENCE [LARGE SCALE GENOMIC DNA]</scope>
    <source>
        <strain evidence="6">L227-S17</strain>
    </source>
</reference>
<dbReference type="InterPro" id="IPR004329">
    <property type="entry name" value="CcmE"/>
</dbReference>
<dbReference type="Pfam" id="PF03100">
    <property type="entry name" value="CcmE"/>
    <property type="match status" value="1"/>
</dbReference>
<dbReference type="GO" id="GO:0017004">
    <property type="term" value="P:cytochrome complex assembly"/>
    <property type="evidence" value="ECO:0007669"/>
    <property type="project" value="UniProtKB-KW"/>
</dbReference>
<keyword evidence="9" id="KW-1185">Reference proteome</keyword>
<organism evidence="6 8">
    <name type="scientific">Candidatus Chlorohelix allophototropha</name>
    <dbReference type="NCBI Taxonomy" id="3003348"/>
    <lineage>
        <taxon>Bacteria</taxon>
        <taxon>Bacillati</taxon>
        <taxon>Chloroflexota</taxon>
        <taxon>Chloroflexia</taxon>
        <taxon>Candidatus Chloroheliales</taxon>
        <taxon>Candidatus Chloroheliaceae</taxon>
        <taxon>Candidatus Chlorohelix</taxon>
    </lineage>
</organism>
<dbReference type="GO" id="GO:0020037">
    <property type="term" value="F:heme binding"/>
    <property type="evidence" value="ECO:0007669"/>
    <property type="project" value="InterPro"/>
</dbReference>
<evidence type="ECO:0000313" key="9">
    <source>
        <dbReference type="Proteomes" id="UP001431572"/>
    </source>
</evidence>
<keyword evidence="5" id="KW-0812">Transmembrane</keyword>
<dbReference type="AlphaFoldDB" id="A0A8T7M8Q9"/>
<accession>A0A8T7M8Q9</accession>
<proteinExistence type="predicted"/>
<keyword evidence="2" id="KW-0408">Iron</keyword>
<feature type="transmembrane region" description="Helical" evidence="5">
    <location>
        <begin position="32"/>
        <end position="59"/>
    </location>
</feature>
<evidence type="ECO:0000313" key="6">
    <source>
        <dbReference type="EMBL" id="NWJ48547.1"/>
    </source>
</evidence>
<dbReference type="Proteomes" id="UP000521676">
    <property type="component" value="Unassembled WGS sequence"/>
</dbReference>
<keyword evidence="3" id="KW-0201">Cytochrome c-type biogenesis</keyword>
<keyword evidence="2" id="KW-0479">Metal-binding</keyword>
<dbReference type="GO" id="GO:0005886">
    <property type="term" value="C:plasma membrane"/>
    <property type="evidence" value="ECO:0007669"/>
    <property type="project" value="InterPro"/>
</dbReference>
<gene>
    <name evidence="6" type="ORF">HXX08_22035</name>
    <name evidence="7" type="ORF">OZ401_004091</name>
</gene>
<keyword evidence="4 5" id="KW-0472">Membrane</keyword>
<comment type="subcellular location">
    <subcellularLocation>
        <location evidence="1">Membrane</location>
    </subcellularLocation>
</comment>
<keyword evidence="2" id="KW-0349">Heme</keyword>
<name>A0A8T7M8Q9_9CHLR</name>
<evidence type="ECO:0000256" key="4">
    <source>
        <dbReference type="ARBA" id="ARBA00023136"/>
    </source>
</evidence>
<evidence type="ECO:0000256" key="5">
    <source>
        <dbReference type="SAM" id="Phobius"/>
    </source>
</evidence>
<dbReference type="Proteomes" id="UP001431572">
    <property type="component" value="Chromosome 2"/>
</dbReference>
<dbReference type="GO" id="GO:0017003">
    <property type="term" value="P:protein-heme linkage"/>
    <property type="evidence" value="ECO:0007669"/>
    <property type="project" value="InterPro"/>
</dbReference>
<evidence type="ECO:0000256" key="3">
    <source>
        <dbReference type="ARBA" id="ARBA00022748"/>
    </source>
</evidence>
<dbReference type="SUPFAM" id="SSF82093">
    <property type="entry name" value="Heme chaperone CcmE"/>
    <property type="match status" value="1"/>
</dbReference>
<evidence type="ECO:0000256" key="2">
    <source>
        <dbReference type="ARBA" id="ARBA00022617"/>
    </source>
</evidence>
<evidence type="ECO:0000313" key="8">
    <source>
        <dbReference type="Proteomes" id="UP000521676"/>
    </source>
</evidence>
<protein>
    <submittedName>
        <fullName evidence="6">Cytochrome c maturation protein CcmE</fullName>
    </submittedName>
</protein>
<dbReference type="RefSeq" id="WP_341470383.1">
    <property type="nucleotide sequence ID" value="NZ_CP128400.1"/>
</dbReference>
<keyword evidence="5" id="KW-1133">Transmembrane helix</keyword>
<dbReference type="Gene3D" id="2.40.50.140">
    <property type="entry name" value="Nucleic acid-binding proteins"/>
    <property type="match status" value="1"/>
</dbReference>
<evidence type="ECO:0000256" key="1">
    <source>
        <dbReference type="ARBA" id="ARBA00004370"/>
    </source>
</evidence>
<dbReference type="EMBL" id="JACATZ010000003">
    <property type="protein sequence ID" value="NWJ48547.1"/>
    <property type="molecule type" value="Genomic_DNA"/>
</dbReference>
<dbReference type="InterPro" id="IPR012340">
    <property type="entry name" value="NA-bd_OB-fold"/>
</dbReference>
<sequence>MARATLSTASVKSISTGFEQHRKSPLKSKLKFYLVGIVILGAAAFVAFSAMQGATVYYYDVHEVKAKLVSGALANEPFRMAGQVVPGTIRKGATADTYIFTVSDMKQKDLTITATYKGVIPDTFKDEAQVTLTGNFNSSQSMFVANELLAKCPSKYSTTA</sequence>
<dbReference type="EMBL" id="CP128400">
    <property type="protein sequence ID" value="WJW68478.1"/>
    <property type="molecule type" value="Genomic_DNA"/>
</dbReference>
<dbReference type="InterPro" id="IPR036127">
    <property type="entry name" value="CcmE-like_sf"/>
</dbReference>